<dbReference type="PANTHER" id="PTHR22911:SF135">
    <property type="entry name" value="BLR4310 PROTEIN"/>
    <property type="match status" value="1"/>
</dbReference>
<evidence type="ECO:0000259" key="2">
    <source>
        <dbReference type="Pfam" id="PF00892"/>
    </source>
</evidence>
<gene>
    <name evidence="3" type="ORF">M8523_20090</name>
</gene>
<dbReference type="InterPro" id="IPR037185">
    <property type="entry name" value="EmrE-like"/>
</dbReference>
<accession>A0AA42CPD8</accession>
<dbReference type="PANTHER" id="PTHR22911">
    <property type="entry name" value="ACYL-MALONYL CONDENSING ENZYME-RELATED"/>
    <property type="match status" value="1"/>
</dbReference>
<name>A0AA42CPD8_9HYPH</name>
<feature type="transmembrane region" description="Helical" evidence="1">
    <location>
        <begin position="248"/>
        <end position="268"/>
    </location>
</feature>
<reference evidence="3" key="1">
    <citation type="submission" date="2022-05" db="EMBL/GenBank/DDBJ databases">
        <authorList>
            <person name="Pankratov T."/>
        </authorList>
    </citation>
    <scope>NUCLEOTIDE SEQUENCE</scope>
    <source>
        <strain evidence="3">BP6-180914</strain>
    </source>
</reference>
<dbReference type="EMBL" id="JAMOIM010000014">
    <property type="protein sequence ID" value="MCW6510322.1"/>
    <property type="molecule type" value="Genomic_DNA"/>
</dbReference>
<evidence type="ECO:0000313" key="3">
    <source>
        <dbReference type="EMBL" id="MCW6510322.1"/>
    </source>
</evidence>
<evidence type="ECO:0000313" key="4">
    <source>
        <dbReference type="Proteomes" id="UP001165667"/>
    </source>
</evidence>
<keyword evidence="1" id="KW-0812">Transmembrane</keyword>
<dbReference type="GO" id="GO:0016020">
    <property type="term" value="C:membrane"/>
    <property type="evidence" value="ECO:0007669"/>
    <property type="project" value="InterPro"/>
</dbReference>
<dbReference type="Proteomes" id="UP001165667">
    <property type="component" value="Unassembled WGS sequence"/>
</dbReference>
<keyword evidence="1" id="KW-0472">Membrane</keyword>
<feature type="domain" description="EamA" evidence="2">
    <location>
        <begin position="136"/>
        <end position="261"/>
    </location>
</feature>
<feature type="transmembrane region" description="Helical" evidence="1">
    <location>
        <begin position="194"/>
        <end position="212"/>
    </location>
</feature>
<dbReference type="Pfam" id="PF00892">
    <property type="entry name" value="EamA"/>
    <property type="match status" value="2"/>
</dbReference>
<feature type="transmembrane region" description="Helical" evidence="1">
    <location>
        <begin position="55"/>
        <end position="75"/>
    </location>
</feature>
<protein>
    <submittedName>
        <fullName evidence="3">DMT family transporter</fullName>
    </submittedName>
</protein>
<feature type="transmembrane region" description="Helical" evidence="1">
    <location>
        <begin position="25"/>
        <end position="43"/>
    </location>
</feature>
<feature type="domain" description="EamA" evidence="2">
    <location>
        <begin position="2"/>
        <end position="127"/>
    </location>
</feature>
<keyword evidence="1" id="KW-1133">Transmembrane helix</keyword>
<evidence type="ECO:0000256" key="1">
    <source>
        <dbReference type="SAM" id="Phobius"/>
    </source>
</evidence>
<dbReference type="SUPFAM" id="SSF103481">
    <property type="entry name" value="Multidrug resistance efflux transporter EmrE"/>
    <property type="match status" value="2"/>
</dbReference>
<feature type="transmembrane region" description="Helical" evidence="1">
    <location>
        <begin position="111"/>
        <end position="129"/>
    </location>
</feature>
<feature type="transmembrane region" description="Helical" evidence="1">
    <location>
        <begin position="162"/>
        <end position="182"/>
    </location>
</feature>
<sequence>MGSAVAWSMAGFFTRLIHLDTWTMLVWRGLFGALGIAAVALTIEGRDACRDFLRLGRAGCLYAVLSAGGMVLFIASLRHTTVAHVAVIYATVPFFAAALGWIVLRDIPSRSAVVASIAALIGVIVMVGLGHDGGLSGDMLALGMTAGMAGMMVLARRFGDMPALAAAALSALLSGLVCWPFAQPLALNGADLFLLALFGLVNSATGLALFTLGARLLPPVETALIGALDAPLAPLWVWLAFAEVPSSGTILGGLIVFCAVAAHLGLAARRTSR</sequence>
<feature type="transmembrane region" description="Helical" evidence="1">
    <location>
        <begin position="81"/>
        <end position="104"/>
    </location>
</feature>
<organism evidence="3 4">
    <name type="scientific">Lichenifustis flavocetrariae</name>
    <dbReference type="NCBI Taxonomy" id="2949735"/>
    <lineage>
        <taxon>Bacteria</taxon>
        <taxon>Pseudomonadati</taxon>
        <taxon>Pseudomonadota</taxon>
        <taxon>Alphaproteobacteria</taxon>
        <taxon>Hyphomicrobiales</taxon>
        <taxon>Lichenihabitantaceae</taxon>
        <taxon>Lichenifustis</taxon>
    </lineage>
</organism>
<proteinExistence type="predicted"/>
<dbReference type="InterPro" id="IPR000620">
    <property type="entry name" value="EamA_dom"/>
</dbReference>
<comment type="caution">
    <text evidence="3">The sequence shown here is derived from an EMBL/GenBank/DDBJ whole genome shotgun (WGS) entry which is preliminary data.</text>
</comment>
<keyword evidence="4" id="KW-1185">Reference proteome</keyword>
<dbReference type="AlphaFoldDB" id="A0AA42CPD8"/>